<feature type="chain" id="PRO_5037403127" evidence="2">
    <location>
        <begin position="29"/>
        <end position="329"/>
    </location>
</feature>
<dbReference type="EMBL" id="BMES01000001">
    <property type="protein sequence ID" value="GGH06691.1"/>
    <property type="molecule type" value="Genomic_DNA"/>
</dbReference>
<evidence type="ECO:0000313" key="4">
    <source>
        <dbReference type="Proteomes" id="UP000603912"/>
    </source>
</evidence>
<dbReference type="PIRSF" id="PIRSF006470">
    <property type="entry name" value="DctB"/>
    <property type="match status" value="1"/>
</dbReference>
<reference evidence="3" key="1">
    <citation type="journal article" date="2014" name="Int. J. Syst. Evol. Microbiol.">
        <title>Complete genome sequence of Corynebacterium casei LMG S-19264T (=DSM 44701T), isolated from a smear-ripened cheese.</title>
        <authorList>
            <consortium name="US DOE Joint Genome Institute (JGI-PGF)"/>
            <person name="Walter F."/>
            <person name="Albersmeier A."/>
            <person name="Kalinowski J."/>
            <person name="Ruckert C."/>
        </authorList>
    </citation>
    <scope>NUCLEOTIDE SEQUENCE</scope>
    <source>
        <strain evidence="3">CGMCC 1.12214</strain>
    </source>
</reference>
<protein>
    <submittedName>
        <fullName evidence="3">C4-dicarboxylate ABC transporter</fullName>
    </submittedName>
</protein>
<dbReference type="PANTHER" id="PTHR33376:SF2">
    <property type="entry name" value="DICARBOXYLATE-BINDING PERIPLASMIC PROTEIN"/>
    <property type="match status" value="1"/>
</dbReference>
<dbReference type="GO" id="GO:0030246">
    <property type="term" value="F:carbohydrate binding"/>
    <property type="evidence" value="ECO:0007669"/>
    <property type="project" value="TreeGrafter"/>
</dbReference>
<comment type="caution">
    <text evidence="3">The sequence shown here is derived from an EMBL/GenBank/DDBJ whole genome shotgun (WGS) entry which is preliminary data.</text>
</comment>
<evidence type="ECO:0000313" key="3">
    <source>
        <dbReference type="EMBL" id="GGH06691.1"/>
    </source>
</evidence>
<dbReference type="InterPro" id="IPR018389">
    <property type="entry name" value="DctP_fam"/>
</dbReference>
<dbReference type="GO" id="GO:0030288">
    <property type="term" value="C:outer membrane-bounded periplasmic space"/>
    <property type="evidence" value="ECO:0007669"/>
    <property type="project" value="InterPro"/>
</dbReference>
<dbReference type="Proteomes" id="UP000603912">
    <property type="component" value="Unassembled WGS sequence"/>
</dbReference>
<evidence type="ECO:0000256" key="1">
    <source>
        <dbReference type="ARBA" id="ARBA00022729"/>
    </source>
</evidence>
<dbReference type="NCBIfam" id="TIGR00787">
    <property type="entry name" value="dctP"/>
    <property type="match status" value="1"/>
</dbReference>
<dbReference type="SUPFAM" id="SSF53850">
    <property type="entry name" value="Periplasmic binding protein-like II"/>
    <property type="match status" value="1"/>
</dbReference>
<dbReference type="Gene3D" id="3.40.190.170">
    <property type="entry name" value="Bacterial extracellular solute-binding protein, family 7"/>
    <property type="match status" value="1"/>
</dbReference>
<dbReference type="InterPro" id="IPR038404">
    <property type="entry name" value="TRAP_DctP_sf"/>
</dbReference>
<dbReference type="RefSeq" id="WP_244643423.1">
    <property type="nucleotide sequence ID" value="NZ_BMES01000001.1"/>
</dbReference>
<dbReference type="AlphaFoldDB" id="A0A917I3R3"/>
<evidence type="ECO:0000256" key="2">
    <source>
        <dbReference type="SAM" id="SignalP"/>
    </source>
</evidence>
<dbReference type="GO" id="GO:0055085">
    <property type="term" value="P:transmembrane transport"/>
    <property type="evidence" value="ECO:0007669"/>
    <property type="project" value="InterPro"/>
</dbReference>
<organism evidence="3 4">
    <name type="scientific">Alsobacter metallidurans</name>
    <dbReference type="NCBI Taxonomy" id="340221"/>
    <lineage>
        <taxon>Bacteria</taxon>
        <taxon>Pseudomonadati</taxon>
        <taxon>Pseudomonadota</taxon>
        <taxon>Alphaproteobacteria</taxon>
        <taxon>Hyphomicrobiales</taxon>
        <taxon>Alsobacteraceae</taxon>
        <taxon>Alsobacter</taxon>
    </lineage>
</organism>
<dbReference type="CDD" id="cd13671">
    <property type="entry name" value="PBP2_TRAP_SBP_like_3"/>
    <property type="match status" value="1"/>
</dbReference>
<dbReference type="PANTHER" id="PTHR33376">
    <property type="match status" value="1"/>
</dbReference>
<dbReference type="Pfam" id="PF03480">
    <property type="entry name" value="DctP"/>
    <property type="match status" value="1"/>
</dbReference>
<proteinExistence type="predicted"/>
<feature type="signal peptide" evidence="2">
    <location>
        <begin position="1"/>
        <end position="28"/>
    </location>
</feature>
<gene>
    <name evidence="3" type="ORF">GCM10007036_01170</name>
</gene>
<dbReference type="NCBIfam" id="NF037995">
    <property type="entry name" value="TRAP_S1"/>
    <property type="match status" value="1"/>
</dbReference>
<reference evidence="3" key="2">
    <citation type="submission" date="2020-09" db="EMBL/GenBank/DDBJ databases">
        <authorList>
            <person name="Sun Q."/>
            <person name="Zhou Y."/>
        </authorList>
    </citation>
    <scope>NUCLEOTIDE SEQUENCE</scope>
    <source>
        <strain evidence="3">CGMCC 1.12214</strain>
    </source>
</reference>
<accession>A0A917I3R3</accession>
<dbReference type="InterPro" id="IPR004682">
    <property type="entry name" value="TRAP_DctP"/>
</dbReference>
<keyword evidence="1 2" id="KW-0732">Signal</keyword>
<keyword evidence="4" id="KW-1185">Reference proteome</keyword>
<name>A0A917I3R3_9HYPH</name>
<sequence length="329" mass="36073">MAMRGGFRLACVVFAGLSLGAGLPAAQARDFRAADNQVEGYPTVQALHHLSRLLAERTGDRLTIKVFSASQLGEEKDTIEQTMAGAIDINRTNVAPLTALAPKLSVLVLPFLFRSGEHLRKVLDGPIGEELLRSLEPKGLVGLAFYDSGARSIYNSVRPVRTVADLKGLRIRVQQSETAIAMIRALGAEPVPLSYGQVMPALTSGLIDGAENNWPSYVSTNHFTAARYYTLTEHTIGPEILTMSKKAWDGLSAKDQALFREAAAESSAFMHEVWTTWENRARRQAEDAGNTITTLTDRAGFEEATRELRDKALADPVLRELVERIRQVQ</sequence>